<dbReference type="Proteomes" id="UP000630445">
    <property type="component" value="Unassembled WGS sequence"/>
</dbReference>
<comment type="caution">
    <text evidence="2">The sequence shown here is derived from an EMBL/GenBank/DDBJ whole genome shotgun (WGS) entry which is preliminary data.</text>
</comment>
<evidence type="ECO:0000313" key="2">
    <source>
        <dbReference type="EMBL" id="KAF7134106.1"/>
    </source>
</evidence>
<protein>
    <recommendedName>
        <fullName evidence="4">AB hydrolase-1 domain-containing protein</fullName>
    </recommendedName>
</protein>
<reference evidence="2" key="1">
    <citation type="submission" date="2020-06" db="EMBL/GenBank/DDBJ databases">
        <title>Draft genome sequences of strains closely related to Aspergillus parafelis and Aspergillus hiratsukae.</title>
        <authorList>
            <person name="Dos Santos R.A.C."/>
            <person name="Rivero-Menendez O."/>
            <person name="Steenwyk J.L."/>
            <person name="Mead M.E."/>
            <person name="Goldman G.H."/>
            <person name="Alastruey-Izquierdo A."/>
            <person name="Rokas A."/>
        </authorList>
    </citation>
    <scope>NUCLEOTIDE SEQUENCE</scope>
    <source>
        <strain evidence="2">CNM-CM5793</strain>
    </source>
</reference>
<dbReference type="OrthoDB" id="408373at2759"/>
<gene>
    <name evidence="2" type="ORF">CNMCM5793_005735</name>
</gene>
<accession>A0A8H6PGG0</accession>
<evidence type="ECO:0008006" key="4">
    <source>
        <dbReference type="Google" id="ProtNLM"/>
    </source>
</evidence>
<evidence type="ECO:0000313" key="3">
    <source>
        <dbReference type="Proteomes" id="UP000630445"/>
    </source>
</evidence>
<dbReference type="EMBL" id="JACBAD010001764">
    <property type="protein sequence ID" value="KAF7134106.1"/>
    <property type="molecule type" value="Genomic_DNA"/>
</dbReference>
<keyword evidence="1" id="KW-0812">Transmembrane</keyword>
<sequence length="219" mass="24896">MPPSATYVPLELLVENVLPNFKYQVQFKSGELEKAIATKDQIRQFLICMFGGRTEDGKYAFDPTKGVLLENLMQLKAPPYVSTEEISYYTDRIAQHGIHAPRKSTKMLLFLIFSFICTFSRIWIMLPIVNWYRTLEINQKDELAIINRKISVPVLFIQALKDLSLPPQLAEGMGEVIPQLTIEKIDTGHWALREDPETINRIISGWLANIGAETGPTCP</sequence>
<dbReference type="AlphaFoldDB" id="A0A8H6PGG0"/>
<proteinExistence type="predicted"/>
<feature type="transmembrane region" description="Helical" evidence="1">
    <location>
        <begin position="108"/>
        <end position="132"/>
    </location>
</feature>
<dbReference type="InterPro" id="IPR029058">
    <property type="entry name" value="AB_hydrolase_fold"/>
</dbReference>
<evidence type="ECO:0000256" key="1">
    <source>
        <dbReference type="SAM" id="Phobius"/>
    </source>
</evidence>
<dbReference type="Gene3D" id="3.40.50.1820">
    <property type="entry name" value="alpha/beta hydrolase"/>
    <property type="match status" value="1"/>
</dbReference>
<keyword evidence="3" id="KW-1185">Reference proteome</keyword>
<organism evidence="2 3">
    <name type="scientific">Aspergillus hiratsukae</name>
    <dbReference type="NCBI Taxonomy" id="1194566"/>
    <lineage>
        <taxon>Eukaryota</taxon>
        <taxon>Fungi</taxon>
        <taxon>Dikarya</taxon>
        <taxon>Ascomycota</taxon>
        <taxon>Pezizomycotina</taxon>
        <taxon>Eurotiomycetes</taxon>
        <taxon>Eurotiomycetidae</taxon>
        <taxon>Eurotiales</taxon>
        <taxon>Aspergillaceae</taxon>
        <taxon>Aspergillus</taxon>
        <taxon>Aspergillus subgen. Fumigati</taxon>
    </lineage>
</organism>
<dbReference type="SUPFAM" id="SSF53474">
    <property type="entry name" value="alpha/beta-Hydrolases"/>
    <property type="match status" value="1"/>
</dbReference>
<keyword evidence="1" id="KW-1133">Transmembrane helix</keyword>
<name>A0A8H6PGG0_9EURO</name>
<dbReference type="PANTHER" id="PTHR43329">
    <property type="entry name" value="EPOXIDE HYDROLASE"/>
    <property type="match status" value="1"/>
</dbReference>
<keyword evidence="1" id="KW-0472">Membrane</keyword>